<comment type="subcellular location">
    <subcellularLocation>
        <location evidence="7">Cell membrane</location>
        <topology evidence="7">Multi-pass membrane protein</topology>
    </subcellularLocation>
    <subcellularLocation>
        <location evidence="7">Cytoplasmic vesicle</location>
        <location evidence="7">Secretory vesicle membrane</location>
        <topology evidence="7">Multi-pass membrane protein</topology>
    </subcellularLocation>
</comment>
<dbReference type="Pfam" id="PF05212">
    <property type="entry name" value="DUF707"/>
    <property type="match status" value="1"/>
</dbReference>
<feature type="transmembrane region" description="Helical" evidence="7">
    <location>
        <begin position="628"/>
        <end position="648"/>
    </location>
</feature>
<feature type="compositionally biased region" description="Basic and acidic residues" evidence="9">
    <location>
        <begin position="339"/>
        <end position="352"/>
    </location>
</feature>
<dbReference type="InterPro" id="IPR007273">
    <property type="entry name" value="SCAMP"/>
</dbReference>
<evidence type="ECO:0000256" key="2">
    <source>
        <dbReference type="ARBA" id="ARBA00010482"/>
    </source>
</evidence>
<dbReference type="GO" id="GO:0015031">
    <property type="term" value="P:protein transport"/>
    <property type="evidence" value="ECO:0007669"/>
    <property type="project" value="InterPro"/>
</dbReference>
<feature type="region of interest" description="Disordered" evidence="9">
    <location>
        <begin position="329"/>
        <end position="352"/>
    </location>
</feature>
<reference evidence="10 11" key="1">
    <citation type="journal article" date="2022" name="Plant J.">
        <title>Strategies of tolerance reflected in two North American maple genomes.</title>
        <authorList>
            <person name="McEvoy S.L."/>
            <person name="Sezen U.U."/>
            <person name="Trouern-Trend A."/>
            <person name="McMahon S.M."/>
            <person name="Schaberg P.G."/>
            <person name="Yang J."/>
            <person name="Wegrzyn J.L."/>
            <person name="Swenson N.G."/>
        </authorList>
    </citation>
    <scope>NUCLEOTIDE SEQUENCE [LARGE SCALE GENOMIC DNA]</scope>
    <source>
        <strain evidence="10">91603</strain>
    </source>
</reference>
<evidence type="ECO:0000256" key="7">
    <source>
        <dbReference type="RuleBase" id="RU363122"/>
    </source>
</evidence>
<dbReference type="InterPro" id="IPR007877">
    <property type="entry name" value="DUF707"/>
</dbReference>
<evidence type="ECO:0000256" key="5">
    <source>
        <dbReference type="ARBA" id="ARBA00023136"/>
    </source>
</evidence>
<evidence type="ECO:0000256" key="1">
    <source>
        <dbReference type="ARBA" id="ARBA00004003"/>
    </source>
</evidence>
<feature type="transmembrane region" description="Helical" evidence="7">
    <location>
        <begin position="32"/>
        <end position="52"/>
    </location>
</feature>
<keyword evidence="8" id="KW-0175">Coiled coil</keyword>
<keyword evidence="6 7" id="KW-0968">Cytoplasmic vesicle</keyword>
<feature type="transmembrane region" description="Helical" evidence="7">
    <location>
        <begin position="557"/>
        <end position="582"/>
    </location>
</feature>
<keyword evidence="4 7" id="KW-1133">Transmembrane helix</keyword>
<keyword evidence="3 7" id="KW-0812">Transmembrane</keyword>
<feature type="transmembrane region" description="Helical" evidence="7">
    <location>
        <begin position="378"/>
        <end position="399"/>
    </location>
</feature>
<dbReference type="Pfam" id="PF04144">
    <property type="entry name" value="SCAMP"/>
    <property type="match status" value="1"/>
</dbReference>
<keyword evidence="7" id="KW-1003">Cell membrane</keyword>
<evidence type="ECO:0000256" key="8">
    <source>
        <dbReference type="SAM" id="Coils"/>
    </source>
</evidence>
<dbReference type="GO" id="GO:0005886">
    <property type="term" value="C:plasma membrane"/>
    <property type="evidence" value="ECO:0007669"/>
    <property type="project" value="UniProtKB-SubCell"/>
</dbReference>
<comment type="caution">
    <text evidence="7">Lacks conserved residue(s) required for the propagation of feature annotation.</text>
</comment>
<dbReference type="GO" id="GO:0030658">
    <property type="term" value="C:transport vesicle membrane"/>
    <property type="evidence" value="ECO:0007669"/>
    <property type="project" value="UniProtKB-SubCell"/>
</dbReference>
<dbReference type="PANTHER" id="PTHR31210">
    <property type="entry name" value="OS06G0731900 PROTEIN"/>
    <property type="match status" value="1"/>
</dbReference>
<name>A0AAD5JPN6_ACENE</name>
<sequence length="721" mass="82050">MKSVKSWRFLKRNSNSFSDVVSSGPKMKQLQLLGIICTAMLFIVYRTIYYQYKQTEMEEEINPFDIRKDLRYSSGKINSLPRGIVQPRSDLELKPLWSTSGSRSKASVSTTNNLLAIAVGIKLKDNVDTIAQKFLAENFTVILFHYDGNVDGWGDLDWSNKAAHIVAQNQTKWWFAKRFLHPDIVAAYDYIFLWDEDLGVENFDPRRYLYIVKKEGFEISQPALDPNSTDIHHKFTIRSRTKKFHRRVYDRKGSYKCTSISEGPPCSGFVEGMAPVFSRSAWNCAWHLIQNDLVHGWGMDMKFGYCAQGDRTKNIGVIDSEYVVHQGIQTLGGGPPTRKPRDHEDLSKKHTPPDLRAEIRRQSTWELEMFKKHKLSPLSLSLSLSLNLFNWFSLSFLLSNLKKKKKKTKPLSMAGRYDSNPFAEDEVNPFSDPVVRKTSGQSKFGGGAFYTTTSGSVPPATNSRLSPLPHEPAGFGYDRDAPIDIPLDSASDLKKKERELQAKEAELKRREQDVKRKEEAAARAGIVLEEKNWPPFFPIIHHDIGNEIPIHLQRLQYVAFSTYLGLVLCLLWNIIAVSTAWFKGEGVRIWFLAVIFFIAGVPGAYVLWYRPLYRAFRTESALKFGWFFLFYMIHICFVVFAAVAPPIIFRGKSLTGILPAIDLIGRKALVGIFYFIGFGLFCVESVVSIWVIQQVAMYFRGSGKAAEMKREAARGAMRAAL</sequence>
<dbReference type="AlphaFoldDB" id="A0AAD5JPN6"/>
<keyword evidence="5 7" id="KW-0472">Membrane</keyword>
<keyword evidence="7" id="KW-0813">Transport</keyword>
<comment type="caution">
    <text evidence="10">The sequence shown here is derived from an EMBL/GenBank/DDBJ whole genome shotgun (WGS) entry which is preliminary data.</text>
</comment>
<feature type="transmembrane region" description="Helical" evidence="7">
    <location>
        <begin position="588"/>
        <end position="608"/>
    </location>
</feature>
<evidence type="ECO:0000313" key="10">
    <source>
        <dbReference type="EMBL" id="KAI9198537.1"/>
    </source>
</evidence>
<keyword evidence="11" id="KW-1185">Reference proteome</keyword>
<evidence type="ECO:0000256" key="3">
    <source>
        <dbReference type="ARBA" id="ARBA00022692"/>
    </source>
</evidence>
<feature type="transmembrane region" description="Helical" evidence="7">
    <location>
        <begin position="668"/>
        <end position="692"/>
    </location>
</feature>
<gene>
    <name evidence="10" type="ORF">LWI28_017664</name>
</gene>
<proteinExistence type="inferred from homology"/>
<dbReference type="EMBL" id="JAJSOW010000002">
    <property type="protein sequence ID" value="KAI9198537.1"/>
    <property type="molecule type" value="Genomic_DNA"/>
</dbReference>
<dbReference type="PANTHER" id="PTHR31210:SF47">
    <property type="entry name" value="OS07G0564800 PROTEIN"/>
    <property type="match status" value="1"/>
</dbReference>
<dbReference type="Proteomes" id="UP001064489">
    <property type="component" value="Chromosome 13"/>
</dbReference>
<evidence type="ECO:0000256" key="9">
    <source>
        <dbReference type="SAM" id="MobiDB-lite"/>
    </source>
</evidence>
<comment type="similarity">
    <text evidence="2 7">Belongs to the SCAMP family.</text>
</comment>
<evidence type="ECO:0000256" key="6">
    <source>
        <dbReference type="ARBA" id="ARBA00023329"/>
    </source>
</evidence>
<feature type="coiled-coil region" evidence="8">
    <location>
        <begin position="490"/>
        <end position="520"/>
    </location>
</feature>
<protein>
    <recommendedName>
        <fullName evidence="7">Secretory carrier-associated membrane protein</fullName>
        <shortName evidence="7">Secretory carrier membrane protein</shortName>
    </recommendedName>
</protein>
<accession>A0AAD5JPN6</accession>
<comment type="function">
    <text evidence="1 7">Probably involved in membrane trafficking.</text>
</comment>
<evidence type="ECO:0000256" key="4">
    <source>
        <dbReference type="ARBA" id="ARBA00022989"/>
    </source>
</evidence>
<organism evidence="10 11">
    <name type="scientific">Acer negundo</name>
    <name type="common">Box elder</name>
    <dbReference type="NCBI Taxonomy" id="4023"/>
    <lineage>
        <taxon>Eukaryota</taxon>
        <taxon>Viridiplantae</taxon>
        <taxon>Streptophyta</taxon>
        <taxon>Embryophyta</taxon>
        <taxon>Tracheophyta</taxon>
        <taxon>Spermatophyta</taxon>
        <taxon>Magnoliopsida</taxon>
        <taxon>eudicotyledons</taxon>
        <taxon>Gunneridae</taxon>
        <taxon>Pentapetalae</taxon>
        <taxon>rosids</taxon>
        <taxon>malvids</taxon>
        <taxon>Sapindales</taxon>
        <taxon>Sapindaceae</taxon>
        <taxon>Hippocastanoideae</taxon>
        <taxon>Acereae</taxon>
        <taxon>Acer</taxon>
    </lineage>
</organism>
<evidence type="ECO:0000313" key="11">
    <source>
        <dbReference type="Proteomes" id="UP001064489"/>
    </source>
</evidence>